<accession>I3S1M7</accession>
<dbReference type="Gene3D" id="2.60.120.330">
    <property type="entry name" value="B-lactam Antibiotic, Isopenicillin N Synthase, Chain"/>
    <property type="match status" value="1"/>
</dbReference>
<evidence type="ECO:0000259" key="3">
    <source>
        <dbReference type="Pfam" id="PF14226"/>
    </source>
</evidence>
<dbReference type="EMBL" id="BT134374">
    <property type="protein sequence ID" value="AFK34169.1"/>
    <property type="molecule type" value="mRNA"/>
</dbReference>
<reference evidence="4" key="1">
    <citation type="submission" date="2012-05" db="EMBL/GenBank/DDBJ databases">
        <authorList>
            <person name="Krishnakumar V."/>
            <person name="Cheung F."/>
            <person name="Xiao Y."/>
            <person name="Chan A."/>
            <person name="Moskal W.A."/>
            <person name="Town C.D."/>
        </authorList>
    </citation>
    <scope>NUCLEOTIDE SEQUENCE</scope>
</reference>
<dbReference type="SUPFAM" id="SSF51197">
    <property type="entry name" value="Clavaminate synthase-like"/>
    <property type="match status" value="1"/>
</dbReference>
<protein>
    <recommendedName>
        <fullName evidence="3">Non-haem dioxygenase N-terminal domain-containing protein</fullName>
    </recommendedName>
</protein>
<proteinExistence type="evidence at transcript level"/>
<dbReference type="GO" id="GO:0046872">
    <property type="term" value="F:metal ion binding"/>
    <property type="evidence" value="ECO:0007669"/>
    <property type="project" value="UniProtKB-KW"/>
</dbReference>
<dbReference type="InterPro" id="IPR027443">
    <property type="entry name" value="IPNS-like_sf"/>
</dbReference>
<keyword evidence="2" id="KW-0408">Iron</keyword>
<dbReference type="PANTHER" id="PTHR47990">
    <property type="entry name" value="2-OXOGLUTARATE (2OG) AND FE(II)-DEPENDENT OXYGENASE SUPERFAMILY PROTEIN-RELATED"/>
    <property type="match status" value="1"/>
</dbReference>
<evidence type="ECO:0000256" key="2">
    <source>
        <dbReference type="ARBA" id="ARBA00023004"/>
    </source>
</evidence>
<keyword evidence="1" id="KW-0479">Metal-binding</keyword>
<dbReference type="Pfam" id="PF14226">
    <property type="entry name" value="DIOX_N"/>
    <property type="match status" value="1"/>
</dbReference>
<dbReference type="InterPro" id="IPR050231">
    <property type="entry name" value="Iron_ascorbate_oxido_reductase"/>
</dbReference>
<dbReference type="InterPro" id="IPR026992">
    <property type="entry name" value="DIOX_N"/>
</dbReference>
<sequence>MEETIPVIDLEKISEQSECQKLREACERWGCFRIINHSIPSTLMSDMKIVVQALLDLPMDIKKNNKDVIAGSGYMAPSAVNPLYEALGLYDLGSSQAVHEFCSQLNATPHQREIMEAYGKAIHDLAVKIGQTMAESLGIGSADFEDWPCQFRINKYSFTQESVGSLESNYTQIQGS</sequence>
<organism evidence="4">
    <name type="scientific">Medicago truncatula</name>
    <name type="common">Barrel medic</name>
    <name type="synonym">Medicago tribuloides</name>
    <dbReference type="NCBI Taxonomy" id="3880"/>
    <lineage>
        <taxon>Eukaryota</taxon>
        <taxon>Viridiplantae</taxon>
        <taxon>Streptophyta</taxon>
        <taxon>Embryophyta</taxon>
        <taxon>Tracheophyta</taxon>
        <taxon>Spermatophyta</taxon>
        <taxon>Magnoliopsida</taxon>
        <taxon>eudicotyledons</taxon>
        <taxon>Gunneridae</taxon>
        <taxon>Pentapetalae</taxon>
        <taxon>rosids</taxon>
        <taxon>fabids</taxon>
        <taxon>Fabales</taxon>
        <taxon>Fabaceae</taxon>
        <taxon>Papilionoideae</taxon>
        <taxon>50 kb inversion clade</taxon>
        <taxon>NPAAA clade</taxon>
        <taxon>Hologalegina</taxon>
        <taxon>IRL clade</taxon>
        <taxon>Trifolieae</taxon>
        <taxon>Medicago</taxon>
    </lineage>
</organism>
<evidence type="ECO:0000256" key="1">
    <source>
        <dbReference type="ARBA" id="ARBA00022723"/>
    </source>
</evidence>
<dbReference type="AlphaFoldDB" id="I3S1M7"/>
<feature type="domain" description="Non-haem dioxygenase N-terminal" evidence="3">
    <location>
        <begin position="5"/>
        <end position="76"/>
    </location>
</feature>
<evidence type="ECO:0000313" key="4">
    <source>
        <dbReference type="EMBL" id="AFK34169.1"/>
    </source>
</evidence>
<name>I3S1M7_MEDTR</name>